<sequence>MSILNDRTYFCARFGNCTKVVDHVCLGHTDTRVTDAENLVLLVGSDTDVEVFLGVELGRIGQRCITDLIEGVGTVGDQLPQENLLVRVEGICDRKLSVTQVKSWKTRARTDDQVQKLRDLSLESEAFSGHYESVGVILNGEIYKGLGIRQTFGRDAKKGDEWTSVEGEKKARRWTLCIPEISSRRIRNLPISVAVADGCGNF</sequence>
<keyword evidence="2" id="KW-1185">Reference proteome</keyword>
<protein>
    <submittedName>
        <fullName evidence="1">Uncharacterized protein</fullName>
    </submittedName>
</protein>
<comment type="caution">
    <text evidence="1">The sequence shown here is derived from an EMBL/GenBank/DDBJ whole genome shotgun (WGS) entry which is preliminary data.</text>
</comment>
<accession>A0A9P6CYJ2</accession>
<dbReference type="AlphaFoldDB" id="A0A9P6CYJ2"/>
<organism evidence="1 2">
    <name type="scientific">Pholiota conissans</name>
    <dbReference type="NCBI Taxonomy" id="109636"/>
    <lineage>
        <taxon>Eukaryota</taxon>
        <taxon>Fungi</taxon>
        <taxon>Dikarya</taxon>
        <taxon>Basidiomycota</taxon>
        <taxon>Agaricomycotina</taxon>
        <taxon>Agaricomycetes</taxon>
        <taxon>Agaricomycetidae</taxon>
        <taxon>Agaricales</taxon>
        <taxon>Agaricineae</taxon>
        <taxon>Strophariaceae</taxon>
        <taxon>Pholiota</taxon>
    </lineage>
</organism>
<gene>
    <name evidence="1" type="ORF">BDN70DRAFT_112524</name>
</gene>
<dbReference type="EMBL" id="MU155263">
    <property type="protein sequence ID" value="KAF9477354.1"/>
    <property type="molecule type" value="Genomic_DNA"/>
</dbReference>
<name>A0A9P6CYJ2_9AGAR</name>
<proteinExistence type="predicted"/>
<reference evidence="1" key="1">
    <citation type="submission" date="2020-11" db="EMBL/GenBank/DDBJ databases">
        <authorList>
            <consortium name="DOE Joint Genome Institute"/>
            <person name="Ahrendt S."/>
            <person name="Riley R."/>
            <person name="Andreopoulos W."/>
            <person name="Labutti K."/>
            <person name="Pangilinan J."/>
            <person name="Ruiz-Duenas F.J."/>
            <person name="Barrasa J.M."/>
            <person name="Sanchez-Garcia M."/>
            <person name="Camarero S."/>
            <person name="Miyauchi S."/>
            <person name="Serrano A."/>
            <person name="Linde D."/>
            <person name="Babiker R."/>
            <person name="Drula E."/>
            <person name="Ayuso-Fernandez I."/>
            <person name="Pacheco R."/>
            <person name="Padilla G."/>
            <person name="Ferreira P."/>
            <person name="Barriuso J."/>
            <person name="Kellner H."/>
            <person name="Castanera R."/>
            <person name="Alfaro M."/>
            <person name="Ramirez L."/>
            <person name="Pisabarro A.G."/>
            <person name="Kuo A."/>
            <person name="Tritt A."/>
            <person name="Lipzen A."/>
            <person name="He G."/>
            <person name="Yan M."/>
            <person name="Ng V."/>
            <person name="Cullen D."/>
            <person name="Martin F."/>
            <person name="Rosso M.-N."/>
            <person name="Henrissat B."/>
            <person name="Hibbett D."/>
            <person name="Martinez A.T."/>
            <person name="Grigoriev I.V."/>
        </authorList>
    </citation>
    <scope>NUCLEOTIDE SEQUENCE</scope>
    <source>
        <strain evidence="1">CIRM-BRFM 674</strain>
    </source>
</reference>
<evidence type="ECO:0000313" key="1">
    <source>
        <dbReference type="EMBL" id="KAF9477354.1"/>
    </source>
</evidence>
<dbReference type="OrthoDB" id="5153671at2759"/>
<evidence type="ECO:0000313" key="2">
    <source>
        <dbReference type="Proteomes" id="UP000807469"/>
    </source>
</evidence>
<dbReference type="Proteomes" id="UP000807469">
    <property type="component" value="Unassembled WGS sequence"/>
</dbReference>